<sequence length="234" mass="27467">MSDIETRLEDMLFDYQTTYKTDYRHGQIRAPVFTKYEEKPKCLSIRPPPLKDVHTLTPWKTAPVPFSLWHKPHPILRKDPNKVQEPYVKQPDTELAQVIKTRPRIVMTPAVSVDDIECAESRAILCDAMYTSTAARMNREAVPDYVNMKAPLSPLPAPANPVTLPRLRHPYVSPEWRMDTVSWDKQQLRSYCDPTKEFWLRHKLTPCSACKETEIMEAHRRQQYQRQIKNYTMK</sequence>
<accession>A0A835L1A0</accession>
<protein>
    <submittedName>
        <fullName evidence="1">Uncharacterized protein</fullName>
    </submittedName>
</protein>
<gene>
    <name evidence="1" type="ORF">HW555_010046</name>
</gene>
<comment type="caution">
    <text evidence="1">The sequence shown here is derived from an EMBL/GenBank/DDBJ whole genome shotgun (WGS) entry which is preliminary data.</text>
</comment>
<organism evidence="1 2">
    <name type="scientific">Spodoptera exigua</name>
    <name type="common">Beet armyworm</name>
    <name type="synonym">Noctua fulgens</name>
    <dbReference type="NCBI Taxonomy" id="7107"/>
    <lineage>
        <taxon>Eukaryota</taxon>
        <taxon>Metazoa</taxon>
        <taxon>Ecdysozoa</taxon>
        <taxon>Arthropoda</taxon>
        <taxon>Hexapoda</taxon>
        <taxon>Insecta</taxon>
        <taxon>Pterygota</taxon>
        <taxon>Neoptera</taxon>
        <taxon>Endopterygota</taxon>
        <taxon>Lepidoptera</taxon>
        <taxon>Glossata</taxon>
        <taxon>Ditrysia</taxon>
        <taxon>Noctuoidea</taxon>
        <taxon>Noctuidae</taxon>
        <taxon>Amphipyrinae</taxon>
        <taxon>Spodoptera</taxon>
    </lineage>
</organism>
<dbReference type="AlphaFoldDB" id="A0A835L1A0"/>
<proteinExistence type="predicted"/>
<evidence type="ECO:0000313" key="1">
    <source>
        <dbReference type="EMBL" id="KAF9411063.1"/>
    </source>
</evidence>
<evidence type="ECO:0000313" key="2">
    <source>
        <dbReference type="Proteomes" id="UP000648187"/>
    </source>
</evidence>
<name>A0A835L1A0_SPOEX</name>
<keyword evidence="2" id="KW-1185">Reference proteome</keyword>
<reference evidence="1" key="1">
    <citation type="submission" date="2020-08" db="EMBL/GenBank/DDBJ databases">
        <title>Spodoptera exigua strain:BAW_Kor-Di-RS1 Genome sequencing and assembly.</title>
        <authorList>
            <person name="Kim J."/>
            <person name="Nam H.Y."/>
            <person name="Kwon M."/>
            <person name="Choi J.H."/>
            <person name="Cho S.R."/>
            <person name="Kim G.-H."/>
        </authorList>
    </citation>
    <scope>NUCLEOTIDE SEQUENCE</scope>
    <source>
        <strain evidence="1">BAW_Kor-Di-RS1</strain>
        <tissue evidence="1">Whole-body</tissue>
    </source>
</reference>
<dbReference type="Proteomes" id="UP000648187">
    <property type="component" value="Unassembled WGS sequence"/>
</dbReference>
<dbReference type="EMBL" id="JACKWZ010000236">
    <property type="protein sequence ID" value="KAF9411063.1"/>
    <property type="molecule type" value="Genomic_DNA"/>
</dbReference>